<reference evidence="3" key="1">
    <citation type="submission" date="2021-06" db="EMBL/GenBank/DDBJ databases">
        <authorList>
            <person name="Kallberg Y."/>
            <person name="Tangrot J."/>
            <person name="Rosling A."/>
        </authorList>
    </citation>
    <scope>NUCLEOTIDE SEQUENCE</scope>
    <source>
        <strain evidence="3">FL130A</strain>
    </source>
</reference>
<evidence type="ECO:0000256" key="1">
    <source>
        <dbReference type="SAM" id="SignalP"/>
    </source>
</evidence>
<proteinExistence type="predicted"/>
<evidence type="ECO:0000313" key="3">
    <source>
        <dbReference type="EMBL" id="CAG8524868.1"/>
    </source>
</evidence>
<dbReference type="GO" id="GO:0006629">
    <property type="term" value="P:lipid metabolic process"/>
    <property type="evidence" value="ECO:0007669"/>
    <property type="project" value="InterPro"/>
</dbReference>
<comment type="caution">
    <text evidence="3">The sequence shown here is derived from an EMBL/GenBank/DDBJ whole genome shotgun (WGS) entry which is preliminary data.</text>
</comment>
<dbReference type="InterPro" id="IPR051218">
    <property type="entry name" value="Sec_MonoDiacylglyc_Lipase"/>
</dbReference>
<accession>A0A9N9ABJ7</accession>
<sequence length="316" mass="35005">MAISKFSIRKIFTLGLVSLLVCGELLSNTRIGIATYAVPITNGDTSPESSSTSSTPAIMVSPADDTQFKFWVKYASAAYCNVEGWNCGVACQGVTAQTRLLQYFDQTVNKAYVAANDQKKSIVVAFRGTADIEGFMQDSQFYLTDYPGITGAKIHAGFLNTFQMINKNVTNFVKEIVPKYPGYNVILTGHSLGGAMAILQLLEFVNIPGLSRDNLFVYTYGEPRIGNDVFAKYVENLRINIFRVVNKNDLIPHLPPRAFTYIQHSPEFFVHSNNTMFECPVAEDINCSNSLTPNFDLIAHANYFDTAFVITCLAKK</sequence>
<dbReference type="EMBL" id="CAJVPS010001118">
    <property type="protein sequence ID" value="CAG8524868.1"/>
    <property type="molecule type" value="Genomic_DNA"/>
</dbReference>
<dbReference type="SUPFAM" id="SSF53474">
    <property type="entry name" value="alpha/beta-Hydrolases"/>
    <property type="match status" value="1"/>
</dbReference>
<gene>
    <name evidence="3" type="ORF">ALEPTO_LOCUS4653</name>
</gene>
<protein>
    <submittedName>
        <fullName evidence="3">9405_t:CDS:1</fullName>
    </submittedName>
</protein>
<dbReference type="InterPro" id="IPR029058">
    <property type="entry name" value="AB_hydrolase_fold"/>
</dbReference>
<feature type="signal peptide" evidence="1">
    <location>
        <begin position="1"/>
        <end position="23"/>
    </location>
</feature>
<feature type="chain" id="PRO_5040453805" evidence="1">
    <location>
        <begin position="24"/>
        <end position="316"/>
    </location>
</feature>
<name>A0A9N9ABJ7_9GLOM</name>
<evidence type="ECO:0000313" key="4">
    <source>
        <dbReference type="Proteomes" id="UP000789508"/>
    </source>
</evidence>
<evidence type="ECO:0000259" key="2">
    <source>
        <dbReference type="Pfam" id="PF01764"/>
    </source>
</evidence>
<dbReference type="PANTHER" id="PTHR45856">
    <property type="entry name" value="ALPHA/BETA-HYDROLASES SUPERFAMILY PROTEIN"/>
    <property type="match status" value="1"/>
</dbReference>
<dbReference type="OrthoDB" id="438440at2759"/>
<dbReference type="Proteomes" id="UP000789508">
    <property type="component" value="Unassembled WGS sequence"/>
</dbReference>
<dbReference type="CDD" id="cd00519">
    <property type="entry name" value="Lipase_3"/>
    <property type="match status" value="1"/>
</dbReference>
<dbReference type="Gene3D" id="3.40.50.1820">
    <property type="entry name" value="alpha/beta hydrolase"/>
    <property type="match status" value="1"/>
</dbReference>
<organism evidence="3 4">
    <name type="scientific">Ambispora leptoticha</name>
    <dbReference type="NCBI Taxonomy" id="144679"/>
    <lineage>
        <taxon>Eukaryota</taxon>
        <taxon>Fungi</taxon>
        <taxon>Fungi incertae sedis</taxon>
        <taxon>Mucoromycota</taxon>
        <taxon>Glomeromycotina</taxon>
        <taxon>Glomeromycetes</taxon>
        <taxon>Archaeosporales</taxon>
        <taxon>Ambisporaceae</taxon>
        <taxon>Ambispora</taxon>
    </lineage>
</organism>
<dbReference type="PANTHER" id="PTHR45856:SF24">
    <property type="entry name" value="FUNGAL LIPASE-LIKE DOMAIN-CONTAINING PROTEIN"/>
    <property type="match status" value="1"/>
</dbReference>
<dbReference type="InterPro" id="IPR002921">
    <property type="entry name" value="Fungal_lipase-type"/>
</dbReference>
<feature type="domain" description="Fungal lipase-type" evidence="2">
    <location>
        <begin position="123"/>
        <end position="257"/>
    </location>
</feature>
<dbReference type="AlphaFoldDB" id="A0A9N9ABJ7"/>
<dbReference type="Pfam" id="PF01764">
    <property type="entry name" value="Lipase_3"/>
    <property type="match status" value="1"/>
</dbReference>
<keyword evidence="1" id="KW-0732">Signal</keyword>
<keyword evidence="4" id="KW-1185">Reference proteome</keyword>